<dbReference type="PANTHER" id="PTHR24567">
    <property type="entry name" value="CRP FAMILY TRANSCRIPTIONAL REGULATORY PROTEIN"/>
    <property type="match status" value="1"/>
</dbReference>
<gene>
    <name evidence="6" type="ORF">ACFQ4E_12635</name>
</gene>
<dbReference type="InterPro" id="IPR012318">
    <property type="entry name" value="HTH_CRP"/>
</dbReference>
<keyword evidence="1" id="KW-0805">Transcription regulation</keyword>
<organism evidence="6 7">
    <name type="scientific">Litorisediminicola beolgyonensis</name>
    <dbReference type="NCBI Taxonomy" id="1173614"/>
    <lineage>
        <taxon>Bacteria</taxon>
        <taxon>Pseudomonadati</taxon>
        <taxon>Pseudomonadota</taxon>
        <taxon>Alphaproteobacteria</taxon>
        <taxon>Rhodobacterales</taxon>
        <taxon>Paracoccaceae</taxon>
        <taxon>Litorisediminicola</taxon>
    </lineage>
</organism>
<feature type="domain" description="Cyclic nucleotide-binding" evidence="4">
    <location>
        <begin position="33"/>
        <end position="135"/>
    </location>
</feature>
<dbReference type="Pfam" id="PF00027">
    <property type="entry name" value="cNMP_binding"/>
    <property type="match status" value="1"/>
</dbReference>
<dbReference type="CDD" id="cd00038">
    <property type="entry name" value="CAP_ED"/>
    <property type="match status" value="1"/>
</dbReference>
<reference evidence="7" key="1">
    <citation type="journal article" date="2019" name="Int. J. Syst. Evol. Microbiol.">
        <title>The Global Catalogue of Microorganisms (GCM) 10K type strain sequencing project: providing services to taxonomists for standard genome sequencing and annotation.</title>
        <authorList>
            <consortium name="The Broad Institute Genomics Platform"/>
            <consortium name="The Broad Institute Genome Sequencing Center for Infectious Disease"/>
            <person name="Wu L."/>
            <person name="Ma J."/>
        </authorList>
    </citation>
    <scope>NUCLEOTIDE SEQUENCE [LARGE SCALE GENOMIC DNA]</scope>
    <source>
        <strain evidence="7">CCUG 62953</strain>
    </source>
</reference>
<comment type="caution">
    <text evidence="6">The sequence shown here is derived from an EMBL/GenBank/DDBJ whole genome shotgun (WGS) entry which is preliminary data.</text>
</comment>
<sequence>MWPTPAIAILTGMPDTPAPELSYLAGLGRIGRPVSYSKGAAIFHLGDPGSFVLILADGLIEVSVLSQSGRKSVLAWVGPNEVLGEISALDGGPRSADAIAVEACRGVVVTRAALLSHLHDTPEAATEVIAALCRRIRNASDGVARHALTSASARLADCLLRLARDWGTPAADGGVTLSRTFSQANLGAFAGIARENVSRQIASMAKSGFVTHSAGVLTIHDLSALESLRDDARV</sequence>
<protein>
    <submittedName>
        <fullName evidence="6">Crp/Fnr family transcriptional regulator</fullName>
    </submittedName>
</protein>
<dbReference type="InterPro" id="IPR050397">
    <property type="entry name" value="Env_Response_Regulators"/>
</dbReference>
<dbReference type="Gene3D" id="2.60.120.10">
    <property type="entry name" value="Jelly Rolls"/>
    <property type="match status" value="1"/>
</dbReference>
<dbReference type="SMART" id="SM00100">
    <property type="entry name" value="cNMP"/>
    <property type="match status" value="1"/>
</dbReference>
<keyword evidence="7" id="KW-1185">Reference proteome</keyword>
<evidence type="ECO:0000256" key="3">
    <source>
        <dbReference type="ARBA" id="ARBA00023163"/>
    </source>
</evidence>
<dbReference type="InterPro" id="IPR018490">
    <property type="entry name" value="cNMP-bd_dom_sf"/>
</dbReference>
<keyword evidence="3" id="KW-0804">Transcription</keyword>
<keyword evidence="2" id="KW-0238">DNA-binding</keyword>
<dbReference type="InterPro" id="IPR036390">
    <property type="entry name" value="WH_DNA-bd_sf"/>
</dbReference>
<dbReference type="Pfam" id="PF13545">
    <property type="entry name" value="HTH_Crp_2"/>
    <property type="match status" value="1"/>
</dbReference>
<evidence type="ECO:0000313" key="6">
    <source>
        <dbReference type="EMBL" id="MFD1343269.1"/>
    </source>
</evidence>
<dbReference type="SUPFAM" id="SSF46785">
    <property type="entry name" value="Winged helix' DNA-binding domain"/>
    <property type="match status" value="1"/>
</dbReference>
<evidence type="ECO:0000313" key="7">
    <source>
        <dbReference type="Proteomes" id="UP001597135"/>
    </source>
</evidence>
<proteinExistence type="predicted"/>
<dbReference type="PANTHER" id="PTHR24567:SF68">
    <property type="entry name" value="DNA-BINDING TRANSCRIPTIONAL DUAL REGULATOR CRP"/>
    <property type="match status" value="1"/>
</dbReference>
<name>A0ABW3ZJN7_9RHOB</name>
<dbReference type="InterPro" id="IPR014710">
    <property type="entry name" value="RmlC-like_jellyroll"/>
</dbReference>
<accession>A0ABW3ZJN7</accession>
<dbReference type="PROSITE" id="PS51063">
    <property type="entry name" value="HTH_CRP_2"/>
    <property type="match status" value="1"/>
</dbReference>
<dbReference type="PROSITE" id="PS50042">
    <property type="entry name" value="CNMP_BINDING_3"/>
    <property type="match status" value="1"/>
</dbReference>
<dbReference type="SUPFAM" id="SSF51206">
    <property type="entry name" value="cAMP-binding domain-like"/>
    <property type="match status" value="1"/>
</dbReference>
<evidence type="ECO:0000259" key="4">
    <source>
        <dbReference type="PROSITE" id="PS50042"/>
    </source>
</evidence>
<dbReference type="EMBL" id="JBHTMU010000021">
    <property type="protein sequence ID" value="MFD1343269.1"/>
    <property type="molecule type" value="Genomic_DNA"/>
</dbReference>
<feature type="domain" description="HTH crp-type" evidence="5">
    <location>
        <begin position="149"/>
        <end position="223"/>
    </location>
</feature>
<dbReference type="InterPro" id="IPR000595">
    <property type="entry name" value="cNMP-bd_dom"/>
</dbReference>
<evidence type="ECO:0000259" key="5">
    <source>
        <dbReference type="PROSITE" id="PS51063"/>
    </source>
</evidence>
<evidence type="ECO:0000256" key="2">
    <source>
        <dbReference type="ARBA" id="ARBA00023125"/>
    </source>
</evidence>
<evidence type="ECO:0000256" key="1">
    <source>
        <dbReference type="ARBA" id="ARBA00023015"/>
    </source>
</evidence>
<dbReference type="Proteomes" id="UP001597135">
    <property type="component" value="Unassembled WGS sequence"/>
</dbReference>
<dbReference type="RefSeq" id="WP_386804083.1">
    <property type="nucleotide sequence ID" value="NZ_JBHTMU010000021.1"/>
</dbReference>